<sequence length="551" mass="61642">MFGPCSPDSSNDAICPSQAAIWSNGISEIKCISTGRSPRFNGILAEMERSAGEPATSAQAIFDLGWEILCGDYSVLPQEQEEERREIFDIWVTLAPLVVNHHDVLVYLLKGAEMGMGGLINAPDLAHMDGVSLPIVRHQFEVESWDLDSLVPTLITQFCHVLALQPSNRAYGSARDSTDDLPNQLFEILKDYYGWNWPSSEKALAALTALLWGGWDRFQKEESHPLEDGCLAKVKEVQCMDEESIRKWCHDRIHDAVQKGNILYRIALDSMGEQLPSIPSTTLAGMCLDISEHTNRTIDQLHSGQDVTGQHFLPTINETMLRDSSVDSEHPFGLYHSICKFVQQHSLIAKPDSGRECVDISIDQATIFGRGLVKAVAGGASTILPSHGEAIIKTQSKPTSWTERLRWLTDAFATWRTLDHMLPCIEFSDSLHCKPTIHLNMKPEHRQWLCSALAVWRAVDYLQDQCFKITHDSSAPQDDVAKILPTLEVLRGHIILFLFQGDIATYKKKSAESHSNPPSSLDEEFHGNWNARDTRSRLVRAMVCWSTQGAL</sequence>
<reference evidence="1" key="2">
    <citation type="submission" date="2020-05" db="EMBL/GenBank/DDBJ databases">
        <authorList>
            <person name="Kim H.-S."/>
            <person name="Proctor R.H."/>
            <person name="Brown D.W."/>
        </authorList>
    </citation>
    <scope>NUCLEOTIDE SEQUENCE</scope>
    <source>
        <strain evidence="1">NRRL 20472</strain>
    </source>
</reference>
<accession>A0A8H4UB33</accession>
<dbReference type="EMBL" id="JABEXW010000032">
    <property type="protein sequence ID" value="KAF4973001.1"/>
    <property type="molecule type" value="Genomic_DNA"/>
</dbReference>
<evidence type="ECO:0000313" key="2">
    <source>
        <dbReference type="Proteomes" id="UP000622797"/>
    </source>
</evidence>
<gene>
    <name evidence="1" type="ORF">FSARC_578</name>
</gene>
<dbReference type="AlphaFoldDB" id="A0A8H4UB33"/>
<evidence type="ECO:0000313" key="1">
    <source>
        <dbReference type="EMBL" id="KAF4973001.1"/>
    </source>
</evidence>
<proteinExistence type="predicted"/>
<reference evidence="1" key="1">
    <citation type="journal article" date="2020" name="BMC Genomics">
        <title>Correction to: Identification and distribution of gene clusters required for synthesis of sphingolipid metabolism inhibitors in diverse species of the filamentous fungus Fusarium.</title>
        <authorList>
            <person name="Kim H.S."/>
            <person name="Lohmar J.M."/>
            <person name="Busman M."/>
            <person name="Brown D.W."/>
            <person name="Naumann T.A."/>
            <person name="Divon H.H."/>
            <person name="Lysoe E."/>
            <person name="Uhlig S."/>
            <person name="Proctor R.H."/>
        </authorList>
    </citation>
    <scope>NUCLEOTIDE SEQUENCE</scope>
    <source>
        <strain evidence="1">NRRL 20472</strain>
    </source>
</reference>
<name>A0A8H4UB33_9HYPO</name>
<protein>
    <submittedName>
        <fullName evidence="1">Uncharacterized protein</fullName>
    </submittedName>
</protein>
<dbReference type="Proteomes" id="UP000622797">
    <property type="component" value="Unassembled WGS sequence"/>
</dbReference>
<organism evidence="1 2">
    <name type="scientific">Fusarium sarcochroum</name>
    <dbReference type="NCBI Taxonomy" id="1208366"/>
    <lineage>
        <taxon>Eukaryota</taxon>
        <taxon>Fungi</taxon>
        <taxon>Dikarya</taxon>
        <taxon>Ascomycota</taxon>
        <taxon>Pezizomycotina</taxon>
        <taxon>Sordariomycetes</taxon>
        <taxon>Hypocreomycetidae</taxon>
        <taxon>Hypocreales</taxon>
        <taxon>Nectriaceae</taxon>
        <taxon>Fusarium</taxon>
        <taxon>Fusarium lateritium species complex</taxon>
    </lineage>
</organism>
<comment type="caution">
    <text evidence="1">The sequence shown here is derived from an EMBL/GenBank/DDBJ whole genome shotgun (WGS) entry which is preliminary data.</text>
</comment>
<keyword evidence="2" id="KW-1185">Reference proteome</keyword>